<evidence type="ECO:0000256" key="2">
    <source>
        <dbReference type="SAM" id="MobiDB-lite"/>
    </source>
</evidence>
<gene>
    <name evidence="4" type="ORF">GCM10009680_15390</name>
</gene>
<dbReference type="Pfam" id="PF06722">
    <property type="entry name" value="EryCIII-like_C"/>
    <property type="match status" value="1"/>
</dbReference>
<evidence type="ECO:0000259" key="3">
    <source>
        <dbReference type="Pfam" id="PF06722"/>
    </source>
</evidence>
<keyword evidence="5" id="KW-1185">Reference proteome</keyword>
<comment type="caution">
    <text evidence="4">The sequence shown here is derived from an EMBL/GenBank/DDBJ whole genome shotgun (WGS) entry which is preliminary data.</text>
</comment>
<evidence type="ECO:0000313" key="5">
    <source>
        <dbReference type="Proteomes" id="UP001499947"/>
    </source>
</evidence>
<dbReference type="CDD" id="cd03784">
    <property type="entry name" value="GT1_Gtf-like"/>
    <property type="match status" value="1"/>
</dbReference>
<proteinExistence type="predicted"/>
<evidence type="ECO:0000256" key="1">
    <source>
        <dbReference type="ARBA" id="ARBA00022679"/>
    </source>
</evidence>
<protein>
    <submittedName>
        <fullName evidence="4">Glycosyltransferase</fullName>
    </submittedName>
</protein>
<feature type="domain" description="Erythromycin biosynthesis protein CIII-like C-terminal" evidence="3">
    <location>
        <begin position="311"/>
        <end position="419"/>
    </location>
</feature>
<dbReference type="SUPFAM" id="SSF53756">
    <property type="entry name" value="UDP-Glycosyltransferase/glycogen phosphorylase"/>
    <property type="match status" value="1"/>
</dbReference>
<dbReference type="PANTHER" id="PTHR48050">
    <property type="entry name" value="STEROL 3-BETA-GLUCOSYLTRANSFERASE"/>
    <property type="match status" value="1"/>
</dbReference>
<dbReference type="InterPro" id="IPR002213">
    <property type="entry name" value="UDP_glucos_trans"/>
</dbReference>
<feature type="region of interest" description="Disordered" evidence="2">
    <location>
        <begin position="1"/>
        <end position="25"/>
    </location>
</feature>
<dbReference type="PANTHER" id="PTHR48050:SF13">
    <property type="entry name" value="STEROL 3-BETA-GLUCOSYLTRANSFERASE UGT80A2"/>
    <property type="match status" value="1"/>
</dbReference>
<dbReference type="InterPro" id="IPR050426">
    <property type="entry name" value="Glycosyltransferase_28"/>
</dbReference>
<dbReference type="Gene3D" id="3.40.50.2000">
    <property type="entry name" value="Glycogen Phosphorylase B"/>
    <property type="match status" value="2"/>
</dbReference>
<dbReference type="Proteomes" id="UP001499947">
    <property type="component" value="Unassembled WGS sequence"/>
</dbReference>
<accession>A0ABN2GUN9</accession>
<feature type="compositionally biased region" description="Low complexity" evidence="2">
    <location>
        <begin position="11"/>
        <end position="25"/>
    </location>
</feature>
<name>A0ABN2GUN9_9ACTN</name>
<reference evidence="4 5" key="1">
    <citation type="journal article" date="2019" name="Int. J. Syst. Evol. Microbiol.">
        <title>The Global Catalogue of Microorganisms (GCM) 10K type strain sequencing project: providing services to taxonomists for standard genome sequencing and annotation.</title>
        <authorList>
            <consortium name="The Broad Institute Genomics Platform"/>
            <consortium name="The Broad Institute Genome Sequencing Center for Infectious Disease"/>
            <person name="Wu L."/>
            <person name="Ma J."/>
        </authorList>
    </citation>
    <scope>NUCLEOTIDE SEQUENCE [LARGE SCALE GENOMIC DNA]</scope>
    <source>
        <strain evidence="4 5">JCM 13244</strain>
    </source>
</reference>
<dbReference type="EMBL" id="BAAALR010000019">
    <property type="protein sequence ID" value="GAA1676770.1"/>
    <property type="molecule type" value="Genomic_DNA"/>
</dbReference>
<evidence type="ECO:0000313" key="4">
    <source>
        <dbReference type="EMBL" id="GAA1676770.1"/>
    </source>
</evidence>
<keyword evidence="1" id="KW-0808">Transferase</keyword>
<organism evidence="4 5">
    <name type="scientific">Streptomyces yatensis</name>
    <dbReference type="NCBI Taxonomy" id="155177"/>
    <lineage>
        <taxon>Bacteria</taxon>
        <taxon>Bacillati</taxon>
        <taxon>Actinomycetota</taxon>
        <taxon>Actinomycetes</taxon>
        <taxon>Kitasatosporales</taxon>
        <taxon>Streptomycetaceae</taxon>
        <taxon>Streptomyces</taxon>
        <taxon>Streptomyces violaceusniger group</taxon>
    </lineage>
</organism>
<dbReference type="InterPro" id="IPR010610">
    <property type="entry name" value="EryCIII-like_C"/>
</dbReference>
<sequence>MTENHHASHQVSEPSPSAVAAPPSGGARALAGKRVLFVLWDGGGNVGTSLLFVRDLIAREAAVTVLSNPSVRDRAEATGAAFREFHHSPLHDPRTPEGDLLRIGEATSPAHAAQLIRDRVMYGPASPMCQDVTDAARDTRAQVVVADYVLPGALMAAEHLGLPRIVFMNAIYPMSVGEPAHETMRNGPFVPLFERMTKKALPALNEVRARWGLAPLSAARDQYTRADRCMVATFPTADPAADAVPEGVHYVGPGFAPPRERAEATDDTRRVLISLSTTPHSAQPKLVRSLLEAAEGIDAAFHFIGGVVQDEELPGNVRASGYRPIEELLPESSVLVTLGGHGTFVRGLAFGVPMLVLPFEQDAFNNARRAADLGVGRHLRLDASVAALGEELQRLLTDAGFRPAAKDVAGRLRREYRPEAAARVIAELVA</sequence>